<protein>
    <submittedName>
        <fullName evidence="1">CxxC motif-containing protein</fullName>
    </submittedName>
</protein>
<sequence length="144" mass="15853">MVEAKDMVCIVCPLGCKLKVTKDNASEAGFAVEGNKCPRGLDYGIKEMTNPTRVLTTTVKITHAALNRIPVRTKGAIPKPLIFQAMKLMNEVEVKAPVKVGQVVIKNILGTGIDVIASRSIYKKAELNHYFCHSQRKDFAELII</sequence>
<reference evidence="1 2" key="1">
    <citation type="submission" date="2017-06" db="EMBL/GenBank/DDBJ databases">
        <authorList>
            <person name="Kim H.J."/>
            <person name="Triplett B.A."/>
        </authorList>
    </citation>
    <scope>NUCLEOTIDE SEQUENCE [LARGE SCALE GENOMIC DNA]</scope>
    <source>
        <strain evidence="1 2">SCA</strain>
    </source>
</reference>
<dbReference type="Proteomes" id="UP000198304">
    <property type="component" value="Unassembled WGS sequence"/>
</dbReference>
<dbReference type="PANTHER" id="PTHR39450">
    <property type="entry name" value="MOLYBDOPTERIN OXIDOREDUCTASE, 4FE-4S CLUSTER-BINDING SUBUNIT"/>
    <property type="match status" value="1"/>
</dbReference>
<dbReference type="AlphaFoldDB" id="A0A239AVP5"/>
<dbReference type="Pfam" id="PF07892">
    <property type="entry name" value="DUF1667"/>
    <property type="match status" value="1"/>
</dbReference>
<dbReference type="Gene3D" id="3.10.530.10">
    <property type="entry name" value="CPE0013-like"/>
    <property type="match status" value="1"/>
</dbReference>
<gene>
    <name evidence="1" type="ORF">SAMN05446037_1002301</name>
</gene>
<proteinExistence type="predicted"/>
<name>A0A239AVP5_9FIRM</name>
<keyword evidence="2" id="KW-1185">Reference proteome</keyword>
<organism evidence="1 2">
    <name type="scientific">Anaerovirgula multivorans</name>
    <dbReference type="NCBI Taxonomy" id="312168"/>
    <lineage>
        <taxon>Bacteria</taxon>
        <taxon>Bacillati</taxon>
        <taxon>Bacillota</taxon>
        <taxon>Clostridia</taxon>
        <taxon>Peptostreptococcales</taxon>
        <taxon>Natronincolaceae</taxon>
        <taxon>Anaerovirgula</taxon>
    </lineage>
</organism>
<dbReference type="EMBL" id="FZOJ01000002">
    <property type="protein sequence ID" value="SNR99785.1"/>
    <property type="molecule type" value="Genomic_DNA"/>
</dbReference>
<dbReference type="SUPFAM" id="SSF160148">
    <property type="entry name" value="CPE0013-like"/>
    <property type="match status" value="1"/>
</dbReference>
<dbReference type="InterPro" id="IPR012460">
    <property type="entry name" value="DUF1667"/>
</dbReference>
<dbReference type="PANTHER" id="PTHR39450:SF1">
    <property type="entry name" value="DUF1667 DOMAIN-CONTAINING PROTEIN"/>
    <property type="match status" value="1"/>
</dbReference>
<evidence type="ECO:0000313" key="2">
    <source>
        <dbReference type="Proteomes" id="UP000198304"/>
    </source>
</evidence>
<accession>A0A239AVP5</accession>
<dbReference type="InterPro" id="IPR036593">
    <property type="entry name" value="CPE0013-like_sf"/>
</dbReference>
<evidence type="ECO:0000313" key="1">
    <source>
        <dbReference type="EMBL" id="SNR99785.1"/>
    </source>
</evidence>